<evidence type="ECO:0000256" key="1">
    <source>
        <dbReference type="SAM" id="MobiDB-lite"/>
    </source>
</evidence>
<feature type="region of interest" description="Disordered" evidence="1">
    <location>
        <begin position="42"/>
        <end position="63"/>
    </location>
</feature>
<keyword evidence="3" id="KW-1185">Reference proteome</keyword>
<evidence type="ECO:0000313" key="2">
    <source>
        <dbReference type="EMBL" id="KAG5628017.1"/>
    </source>
</evidence>
<accession>A0A9J6AUJ6</accession>
<organism evidence="2 3">
    <name type="scientific">Solanum commersonii</name>
    <name type="common">Commerson's wild potato</name>
    <name type="synonym">Commerson's nightshade</name>
    <dbReference type="NCBI Taxonomy" id="4109"/>
    <lineage>
        <taxon>Eukaryota</taxon>
        <taxon>Viridiplantae</taxon>
        <taxon>Streptophyta</taxon>
        <taxon>Embryophyta</taxon>
        <taxon>Tracheophyta</taxon>
        <taxon>Spermatophyta</taxon>
        <taxon>Magnoliopsida</taxon>
        <taxon>eudicotyledons</taxon>
        <taxon>Gunneridae</taxon>
        <taxon>Pentapetalae</taxon>
        <taxon>asterids</taxon>
        <taxon>lamiids</taxon>
        <taxon>Solanales</taxon>
        <taxon>Solanaceae</taxon>
        <taxon>Solanoideae</taxon>
        <taxon>Solaneae</taxon>
        <taxon>Solanum</taxon>
    </lineage>
</organism>
<sequence length="63" mass="7384">MYYLFEDDSSIRTLHVAVLTSNMCDPNKHYSVIVEITTYYESTEEEDRNKSIPGDYDSKELKV</sequence>
<dbReference type="Proteomes" id="UP000824120">
    <property type="component" value="Chromosome 2"/>
</dbReference>
<reference evidence="2 3" key="1">
    <citation type="submission" date="2020-09" db="EMBL/GenBank/DDBJ databases">
        <title>De no assembly of potato wild relative species, Solanum commersonii.</title>
        <authorList>
            <person name="Cho K."/>
        </authorList>
    </citation>
    <scope>NUCLEOTIDE SEQUENCE [LARGE SCALE GENOMIC DNA]</scope>
    <source>
        <strain evidence="2">LZ3.2</strain>
        <tissue evidence="2">Leaf</tissue>
    </source>
</reference>
<proteinExistence type="predicted"/>
<gene>
    <name evidence="2" type="ORF">H5410_013235</name>
</gene>
<dbReference type="EMBL" id="JACXVP010000002">
    <property type="protein sequence ID" value="KAG5628017.1"/>
    <property type="molecule type" value="Genomic_DNA"/>
</dbReference>
<dbReference type="AlphaFoldDB" id="A0A9J6AUJ6"/>
<evidence type="ECO:0000313" key="3">
    <source>
        <dbReference type="Proteomes" id="UP000824120"/>
    </source>
</evidence>
<protein>
    <submittedName>
        <fullName evidence="2">Uncharacterized protein</fullName>
    </submittedName>
</protein>
<name>A0A9J6AUJ6_SOLCO</name>
<comment type="caution">
    <text evidence="2">The sequence shown here is derived from an EMBL/GenBank/DDBJ whole genome shotgun (WGS) entry which is preliminary data.</text>
</comment>